<comment type="caution">
    <text evidence="2">The sequence shown here is derived from an EMBL/GenBank/DDBJ whole genome shotgun (WGS) entry which is preliminary data.</text>
</comment>
<keyword evidence="1" id="KW-0472">Membrane</keyword>
<feature type="transmembrane region" description="Helical" evidence="1">
    <location>
        <begin position="21"/>
        <end position="41"/>
    </location>
</feature>
<dbReference type="EMBL" id="JADLRE010000045">
    <property type="protein sequence ID" value="MBF6229590.1"/>
    <property type="molecule type" value="Genomic_DNA"/>
</dbReference>
<keyword evidence="1" id="KW-1133">Transmembrane helix</keyword>
<accession>A0ABS0CGX7</accession>
<evidence type="ECO:0000313" key="3">
    <source>
        <dbReference type="Proteomes" id="UP000807309"/>
    </source>
</evidence>
<evidence type="ECO:0000313" key="2">
    <source>
        <dbReference type="EMBL" id="MBF6229590.1"/>
    </source>
</evidence>
<evidence type="ECO:0000256" key="1">
    <source>
        <dbReference type="SAM" id="Phobius"/>
    </source>
</evidence>
<gene>
    <name evidence="2" type="ORF">IU470_31445</name>
</gene>
<reference evidence="2 3" key="1">
    <citation type="submission" date="2020-10" db="EMBL/GenBank/DDBJ databases">
        <title>Identification of Nocardia species via Next-generation sequencing and recognition of intraspecies genetic diversity.</title>
        <authorList>
            <person name="Li P."/>
            <person name="Li P."/>
            <person name="Lu B."/>
        </authorList>
    </citation>
    <scope>NUCLEOTIDE SEQUENCE [LARGE SCALE GENOMIC DNA]</scope>
    <source>
        <strain evidence="2 3">N-11</strain>
    </source>
</reference>
<keyword evidence="1" id="KW-0812">Transmembrane</keyword>
<dbReference type="Proteomes" id="UP000807309">
    <property type="component" value="Unassembled WGS sequence"/>
</dbReference>
<feature type="transmembrane region" description="Helical" evidence="1">
    <location>
        <begin position="61"/>
        <end position="83"/>
    </location>
</feature>
<name>A0ABS0CGX7_9NOCA</name>
<protein>
    <submittedName>
        <fullName evidence="2">Tetratricopeptide repeat protein</fullName>
    </submittedName>
</protein>
<dbReference type="SUPFAM" id="SSF48452">
    <property type="entry name" value="TPR-like"/>
    <property type="match status" value="1"/>
</dbReference>
<dbReference type="RefSeq" id="WP_195036421.1">
    <property type="nucleotide sequence ID" value="NZ_JADLRE010000045.1"/>
</dbReference>
<dbReference type="Gene3D" id="1.25.40.10">
    <property type="entry name" value="Tetratricopeptide repeat domain"/>
    <property type="match status" value="1"/>
</dbReference>
<dbReference type="InterPro" id="IPR011990">
    <property type="entry name" value="TPR-like_helical_dom_sf"/>
</dbReference>
<keyword evidence="3" id="KW-1185">Reference proteome</keyword>
<proteinExistence type="predicted"/>
<organism evidence="2 3">
    <name type="scientific">Nocardia abscessus</name>
    <dbReference type="NCBI Taxonomy" id="120957"/>
    <lineage>
        <taxon>Bacteria</taxon>
        <taxon>Bacillati</taxon>
        <taxon>Actinomycetota</taxon>
        <taxon>Actinomycetes</taxon>
        <taxon>Mycobacteriales</taxon>
        <taxon>Nocardiaceae</taxon>
        <taxon>Nocardia</taxon>
    </lineage>
</organism>
<sequence length="562" mass="61609">MSAPTERTELVGQTATPRSTVWLGFVGTASVVAYTVLFELVRTLVVNSFGENSIVQFFNGPLRWLSVLFIAAAATYALSRFAGGYRTKLRTAREMDLIAGLVEPGPALADPRPRLAVPRPRRVAALDGHLIAAVLRDLPVHEYETVALLAVLNAIRDTPGRLPVARQPSARTASMLLQGLCRRGVLAQAGAQRFCVRQVPRLPDRATVTAGPQWGAALTALLHHYADRAGRWAIALESRRFAVGARRWFEAEEPYLRALVSACANPGADFPAAALAHLIGIGNALDVWYARIGLRANERGVPEDLCSLPGLDALNRDLVKLRADRLAERPRGYRPRRLSTSLAARWEHHTALVGLGTTPLDLDAVADRLETAWWLLPRDDVAGEVCALINLAVVHIRQGRLDAAQDRLELAESLTRAGIDPDGRAQTHETMGTLWWARGEPRRALRCWQLALTAYRALDDDPGIGRCLQHLGSAVIVAPDHATLLLPDPSLTRVEALRQATGWLAEARRRHPAARHAERYATQARSALRGDRGLRDLLSSRGRAPLSQIDRWPAAVEDHAPR</sequence>